<accession>A0A0A9E250</accession>
<dbReference type="AlphaFoldDB" id="A0A0A9E250"/>
<reference evidence="1" key="1">
    <citation type="submission" date="2014-09" db="EMBL/GenBank/DDBJ databases">
        <authorList>
            <person name="Magalhaes I.L.F."/>
            <person name="Oliveira U."/>
            <person name="Santos F.R."/>
            <person name="Vidigal T.H.D.A."/>
            <person name="Brescovit A.D."/>
            <person name="Santos A.J."/>
        </authorList>
    </citation>
    <scope>NUCLEOTIDE SEQUENCE</scope>
    <source>
        <tissue evidence="1">Shoot tissue taken approximately 20 cm above the soil surface</tissue>
    </source>
</reference>
<protein>
    <submittedName>
        <fullName evidence="1">Uncharacterized protein</fullName>
    </submittedName>
</protein>
<organism evidence="1">
    <name type="scientific">Arundo donax</name>
    <name type="common">Giant reed</name>
    <name type="synonym">Donax arundinaceus</name>
    <dbReference type="NCBI Taxonomy" id="35708"/>
    <lineage>
        <taxon>Eukaryota</taxon>
        <taxon>Viridiplantae</taxon>
        <taxon>Streptophyta</taxon>
        <taxon>Embryophyta</taxon>
        <taxon>Tracheophyta</taxon>
        <taxon>Spermatophyta</taxon>
        <taxon>Magnoliopsida</taxon>
        <taxon>Liliopsida</taxon>
        <taxon>Poales</taxon>
        <taxon>Poaceae</taxon>
        <taxon>PACMAD clade</taxon>
        <taxon>Arundinoideae</taxon>
        <taxon>Arundineae</taxon>
        <taxon>Arundo</taxon>
    </lineage>
</organism>
<evidence type="ECO:0000313" key="1">
    <source>
        <dbReference type="EMBL" id="JAD90062.1"/>
    </source>
</evidence>
<reference evidence="1" key="2">
    <citation type="journal article" date="2015" name="Data Brief">
        <title>Shoot transcriptome of the giant reed, Arundo donax.</title>
        <authorList>
            <person name="Barrero R.A."/>
            <person name="Guerrero F.D."/>
            <person name="Moolhuijzen P."/>
            <person name="Goolsby J.A."/>
            <person name="Tidwell J."/>
            <person name="Bellgard S.E."/>
            <person name="Bellgard M.I."/>
        </authorList>
    </citation>
    <scope>NUCLEOTIDE SEQUENCE</scope>
    <source>
        <tissue evidence="1">Shoot tissue taken approximately 20 cm above the soil surface</tissue>
    </source>
</reference>
<dbReference type="EMBL" id="GBRH01207833">
    <property type="protein sequence ID" value="JAD90062.1"/>
    <property type="molecule type" value="Transcribed_RNA"/>
</dbReference>
<proteinExistence type="predicted"/>
<sequence length="106" mass="11598">MLILFSGLSATKEVAQSQVLIGMGLLAGSRVMLLTLLWGSCVVVGKCDLSENSTAIDSRDTKGFSLFGILGSHCFLSHVRTVVDIITSWIYVTIFKEHPFSTRNLF</sequence>
<name>A0A0A9E250_ARUDO</name>